<proteinExistence type="predicted"/>
<reference evidence="1" key="1">
    <citation type="journal article" date="2016" name="Gigascience">
        <title>De novo construction of an expanded transcriptome assembly for the western tarnished plant bug, Lygus hesperus.</title>
        <authorList>
            <person name="Tassone E.E."/>
            <person name="Geib S.M."/>
            <person name="Hall B."/>
            <person name="Fabrick J.A."/>
            <person name="Brent C.S."/>
            <person name="Hull J.J."/>
        </authorList>
    </citation>
    <scope>NUCLEOTIDE SEQUENCE</scope>
</reference>
<gene>
    <name evidence="1" type="ORF">g.46322</name>
</gene>
<sequence>QNIPKWPAGASISFEHESLISDFKMTAKHYLSRAQISSRWDINGGISKLYLSYKEANTSGMYYYFPVTFGTGKNETACYFYPSLPSKATKDIPASVFPNLNSNRIKFDFNGNVTIKGIKAENWTRGYGTSMYDAYNNVYVHYKEYSGKMEPVLVQAEYKFVMSSWNVPGSKIWAHTKKVFNDYQPCEPDPELWERPKNVECKVVDADVAEYMIYLLATYMGLPTDSSFNELFLNETYYIGD</sequence>
<protein>
    <submittedName>
        <fullName evidence="1">Uncharacterized protein</fullName>
    </submittedName>
</protein>
<dbReference type="EMBL" id="GDHC01013051">
    <property type="protein sequence ID" value="JAQ05578.1"/>
    <property type="molecule type" value="Transcribed_RNA"/>
</dbReference>
<name>A0A146LB93_LYGHE</name>
<organism evidence="1">
    <name type="scientific">Lygus hesperus</name>
    <name type="common">Western plant bug</name>
    <dbReference type="NCBI Taxonomy" id="30085"/>
    <lineage>
        <taxon>Eukaryota</taxon>
        <taxon>Metazoa</taxon>
        <taxon>Ecdysozoa</taxon>
        <taxon>Arthropoda</taxon>
        <taxon>Hexapoda</taxon>
        <taxon>Insecta</taxon>
        <taxon>Pterygota</taxon>
        <taxon>Neoptera</taxon>
        <taxon>Paraneoptera</taxon>
        <taxon>Hemiptera</taxon>
        <taxon>Heteroptera</taxon>
        <taxon>Panheteroptera</taxon>
        <taxon>Cimicomorpha</taxon>
        <taxon>Miridae</taxon>
        <taxon>Mirini</taxon>
        <taxon>Lygus</taxon>
    </lineage>
</organism>
<accession>A0A146LB93</accession>
<feature type="non-terminal residue" evidence="1">
    <location>
        <position position="1"/>
    </location>
</feature>
<evidence type="ECO:0000313" key="1">
    <source>
        <dbReference type="EMBL" id="JAQ05578.1"/>
    </source>
</evidence>
<dbReference type="AlphaFoldDB" id="A0A146LB93"/>
<feature type="non-terminal residue" evidence="1">
    <location>
        <position position="241"/>
    </location>
</feature>